<name>H5X3W0_9PSEU</name>
<dbReference type="SMART" id="SM00822">
    <property type="entry name" value="PKS_KR"/>
    <property type="match status" value="1"/>
</dbReference>
<protein>
    <submittedName>
        <fullName evidence="4">Short-chain alcohol dehydrogenase</fullName>
    </submittedName>
</protein>
<feature type="domain" description="Ketoreductase" evidence="3">
    <location>
        <begin position="8"/>
        <end position="180"/>
    </location>
</feature>
<dbReference type="AlphaFoldDB" id="H5X3W0"/>
<dbReference type="HOGENOM" id="CLU_010194_2_10_11"/>
<proteinExistence type="inferred from homology"/>
<dbReference type="GO" id="GO:0016491">
    <property type="term" value="F:oxidoreductase activity"/>
    <property type="evidence" value="ECO:0007669"/>
    <property type="project" value="UniProtKB-KW"/>
</dbReference>
<organism evidence="4 5">
    <name type="scientific">Saccharomonospora marina XMU15</name>
    <dbReference type="NCBI Taxonomy" id="882083"/>
    <lineage>
        <taxon>Bacteria</taxon>
        <taxon>Bacillati</taxon>
        <taxon>Actinomycetota</taxon>
        <taxon>Actinomycetes</taxon>
        <taxon>Pseudonocardiales</taxon>
        <taxon>Pseudonocardiaceae</taxon>
        <taxon>Saccharomonospora</taxon>
    </lineage>
</organism>
<evidence type="ECO:0000313" key="4">
    <source>
        <dbReference type="EMBL" id="EHR52178.1"/>
    </source>
</evidence>
<dbReference type="InterPro" id="IPR020904">
    <property type="entry name" value="Sc_DH/Rdtase_CS"/>
</dbReference>
<dbReference type="OrthoDB" id="517007at2"/>
<dbReference type="Proteomes" id="UP000004926">
    <property type="component" value="Chromosome"/>
</dbReference>
<sequence length="248" mass="25257">MSSDLDGLVVFVTGAASGIGAAVARRAADLGATPVLADHDGDGAEEQASALPGRALAVAADVTDESSMASAVEATLHRLGRIDVVVTCAGVSGPVGSRLEEVRLADWQRVFAVNVTGAYLTLRHALPALRRAPDGSAVLVASDSALVATAGMVPYCASKAAVVQLARALSAETAGQVRVNTVCPSIVDTPMSRGDLGRNDFAGAGYPVHRPEDIAEHILFLASTRARGIHGAALTVDFGYSARSGFPA</sequence>
<dbReference type="SUPFAM" id="SSF51735">
    <property type="entry name" value="NAD(P)-binding Rossmann-fold domains"/>
    <property type="match status" value="1"/>
</dbReference>
<dbReference type="CDD" id="cd05233">
    <property type="entry name" value="SDR_c"/>
    <property type="match status" value="1"/>
</dbReference>
<accession>H5X3W0</accession>
<dbReference type="STRING" id="882083.SacmaDRAFT_3982"/>
<reference evidence="4 5" key="1">
    <citation type="journal article" date="2012" name="Stand. Genomic Sci.">
        <title>Genome sequence of the ocean sediment bacterium Saccharomonospora marina type strain (XMU15(T)).</title>
        <authorList>
            <person name="Klenk H.P."/>
            <person name="Lu M."/>
            <person name="Lucas S."/>
            <person name="Lapidus A."/>
            <person name="Copeland A."/>
            <person name="Pitluck S."/>
            <person name="Goodwin L.A."/>
            <person name="Han C."/>
            <person name="Tapia R."/>
            <person name="Brambilla E.M."/>
            <person name="Potter G."/>
            <person name="Land M."/>
            <person name="Ivanova N."/>
            <person name="Rohde M."/>
            <person name="Goker M."/>
            <person name="Detter J.C."/>
            <person name="Li W.J."/>
            <person name="Kyrpides N.C."/>
            <person name="Woyke T."/>
        </authorList>
    </citation>
    <scope>NUCLEOTIDE SEQUENCE [LARGE SCALE GENOMIC DNA]</scope>
    <source>
        <strain evidence="4 5">XMU15</strain>
    </source>
</reference>
<dbReference type="PANTHER" id="PTHR43669">
    <property type="entry name" value="5-KETO-D-GLUCONATE 5-REDUCTASE"/>
    <property type="match status" value="1"/>
</dbReference>
<dbReference type="eggNOG" id="COG1028">
    <property type="taxonomic scope" value="Bacteria"/>
</dbReference>
<dbReference type="Gene3D" id="3.40.50.720">
    <property type="entry name" value="NAD(P)-binding Rossmann-like Domain"/>
    <property type="match status" value="1"/>
</dbReference>
<dbReference type="EMBL" id="CM001439">
    <property type="protein sequence ID" value="EHR52178.1"/>
    <property type="molecule type" value="Genomic_DNA"/>
</dbReference>
<evidence type="ECO:0000256" key="2">
    <source>
        <dbReference type="ARBA" id="ARBA00023002"/>
    </source>
</evidence>
<dbReference type="PRINTS" id="PR00081">
    <property type="entry name" value="GDHRDH"/>
</dbReference>
<evidence type="ECO:0000256" key="1">
    <source>
        <dbReference type="ARBA" id="ARBA00006484"/>
    </source>
</evidence>
<dbReference type="InterPro" id="IPR036291">
    <property type="entry name" value="NAD(P)-bd_dom_sf"/>
</dbReference>
<dbReference type="FunFam" id="3.40.50.720:FF:000084">
    <property type="entry name" value="Short-chain dehydrogenase reductase"/>
    <property type="match status" value="1"/>
</dbReference>
<evidence type="ECO:0000313" key="5">
    <source>
        <dbReference type="Proteomes" id="UP000004926"/>
    </source>
</evidence>
<gene>
    <name evidence="4" type="ORF">SacmaDRAFT_3982</name>
</gene>
<keyword evidence="5" id="KW-1185">Reference proteome</keyword>
<dbReference type="PROSITE" id="PS00061">
    <property type="entry name" value="ADH_SHORT"/>
    <property type="match status" value="1"/>
</dbReference>
<dbReference type="InterPro" id="IPR002347">
    <property type="entry name" value="SDR_fam"/>
</dbReference>
<dbReference type="PRINTS" id="PR00080">
    <property type="entry name" value="SDRFAMILY"/>
</dbReference>
<evidence type="ECO:0000259" key="3">
    <source>
        <dbReference type="SMART" id="SM00822"/>
    </source>
</evidence>
<dbReference type="PANTHER" id="PTHR43669:SF3">
    <property type="entry name" value="ALCOHOL DEHYDROGENASE, PUTATIVE (AFU_ORTHOLOGUE AFUA_3G03445)-RELATED"/>
    <property type="match status" value="1"/>
</dbReference>
<keyword evidence="2" id="KW-0560">Oxidoreductase</keyword>
<dbReference type="RefSeq" id="WP_009155556.1">
    <property type="nucleotide sequence ID" value="NZ_CM001439.1"/>
</dbReference>
<dbReference type="Pfam" id="PF13561">
    <property type="entry name" value="adh_short_C2"/>
    <property type="match status" value="1"/>
</dbReference>
<comment type="similarity">
    <text evidence="1">Belongs to the short-chain dehydrogenases/reductases (SDR) family.</text>
</comment>
<dbReference type="InterPro" id="IPR057326">
    <property type="entry name" value="KR_dom"/>
</dbReference>